<feature type="region of interest" description="Disordered" evidence="2">
    <location>
        <begin position="33"/>
        <end position="52"/>
    </location>
</feature>
<evidence type="ECO:0000313" key="5">
    <source>
        <dbReference type="Proteomes" id="UP000625711"/>
    </source>
</evidence>
<feature type="compositionally biased region" description="Polar residues" evidence="2">
    <location>
        <begin position="180"/>
        <end position="190"/>
    </location>
</feature>
<dbReference type="OrthoDB" id="5842926at2759"/>
<accession>A0A834I6I0</accession>
<evidence type="ECO:0000313" key="4">
    <source>
        <dbReference type="EMBL" id="KAF7272483.1"/>
    </source>
</evidence>
<comment type="caution">
    <text evidence="4">The sequence shown here is derived from an EMBL/GenBank/DDBJ whole genome shotgun (WGS) entry which is preliminary data.</text>
</comment>
<gene>
    <name evidence="4" type="ORF">GWI33_014720</name>
</gene>
<name>A0A834I6I0_RHYFE</name>
<dbReference type="EMBL" id="JAACXV010013757">
    <property type="protein sequence ID" value="KAF7272483.1"/>
    <property type="molecule type" value="Genomic_DNA"/>
</dbReference>
<feature type="region of interest" description="Disordered" evidence="2">
    <location>
        <begin position="167"/>
        <end position="190"/>
    </location>
</feature>
<keyword evidence="5" id="KW-1185">Reference proteome</keyword>
<dbReference type="Pfam" id="PF00568">
    <property type="entry name" value="WH1"/>
    <property type="match status" value="1"/>
</dbReference>
<dbReference type="InterPro" id="IPR000697">
    <property type="entry name" value="WH1/EVH1_dom"/>
</dbReference>
<evidence type="ECO:0000256" key="1">
    <source>
        <dbReference type="SAM" id="Coils"/>
    </source>
</evidence>
<evidence type="ECO:0000259" key="3">
    <source>
        <dbReference type="Pfam" id="PF00568"/>
    </source>
</evidence>
<feature type="domain" description="WH1" evidence="3">
    <location>
        <begin position="58"/>
        <end position="155"/>
    </location>
</feature>
<protein>
    <recommendedName>
        <fullName evidence="3">WH1 domain-containing protein</fullName>
    </recommendedName>
</protein>
<organism evidence="4 5">
    <name type="scientific">Rhynchophorus ferrugineus</name>
    <name type="common">Red palm weevil</name>
    <name type="synonym">Curculio ferrugineus</name>
    <dbReference type="NCBI Taxonomy" id="354439"/>
    <lineage>
        <taxon>Eukaryota</taxon>
        <taxon>Metazoa</taxon>
        <taxon>Ecdysozoa</taxon>
        <taxon>Arthropoda</taxon>
        <taxon>Hexapoda</taxon>
        <taxon>Insecta</taxon>
        <taxon>Pterygota</taxon>
        <taxon>Neoptera</taxon>
        <taxon>Endopterygota</taxon>
        <taxon>Coleoptera</taxon>
        <taxon>Polyphaga</taxon>
        <taxon>Cucujiformia</taxon>
        <taxon>Curculionidae</taxon>
        <taxon>Dryophthorinae</taxon>
        <taxon>Rhynchophorus</taxon>
    </lineage>
</organism>
<proteinExistence type="predicted"/>
<dbReference type="Proteomes" id="UP000625711">
    <property type="component" value="Unassembled WGS sequence"/>
</dbReference>
<dbReference type="PANTHER" id="PTHR44927">
    <property type="entry name" value="FK506-BINDING PROTEIN 15"/>
    <property type="match status" value="1"/>
</dbReference>
<evidence type="ECO:0000256" key="2">
    <source>
        <dbReference type="SAM" id="MobiDB-lite"/>
    </source>
</evidence>
<feature type="compositionally biased region" description="Basic and acidic residues" evidence="2">
    <location>
        <begin position="41"/>
        <end position="52"/>
    </location>
</feature>
<sequence length="557" mass="64440">MFEIEDDDFTPSSSSNLFSIFNTQSLEHNANLSYKAPKQPRPTENKPNDLIDKNENQSSVILAKVIHLWKLENGESKLQGKHIVAIIGKQGQENNELIVYKEKTNILIRETLNKTMSFFKYSNNFIGFYDRTRCFWNLGFMTIEEYDSFLKELPKQKCIIVLNTSENSNETSDTERTKQPHQNVDINKSLESPEIQQKNEVLTRITKMGQPILPKTIIENKYTTFQSDSETESSYSDTKPSVTPRKFKKSNGVLHERKFLNTPTSENKLVLSTELSNNNQVLGNNHMMLYPQGMVLTQTMPEYMNNFLIAQNAELKSNIAEINMKLSTVLSNQGSGHNINREEFKQAKSKVKCLNLKIENLTMELDQLKNEHQDLKKSYNNKCKELCDEQERAFGANSLSVEVNFLKNKLNEKEKEIELLKSEIDDKNEFIEKQNIDMQRLEKYHKENEIYKSILSSEIDELKSKLDDAHLKINEYEDKCKEQQELLNNYSKNSITSSTTNDSSKIIKETMNEAFTSIMNCFDESESYSYKCIQNIILANLKHSSLSLITQFNTPNK</sequence>
<reference evidence="4" key="1">
    <citation type="submission" date="2020-08" db="EMBL/GenBank/DDBJ databases">
        <title>Genome sequencing and assembly of the red palm weevil Rhynchophorus ferrugineus.</title>
        <authorList>
            <person name="Dias G.B."/>
            <person name="Bergman C.M."/>
            <person name="Manee M."/>
        </authorList>
    </citation>
    <scope>NUCLEOTIDE SEQUENCE</scope>
    <source>
        <strain evidence="4">AA-2017</strain>
        <tissue evidence="4">Whole larva</tissue>
    </source>
</reference>
<feature type="coiled-coil region" evidence="1">
    <location>
        <begin position="305"/>
        <end position="493"/>
    </location>
</feature>
<dbReference type="PANTHER" id="PTHR44927:SF1">
    <property type="entry name" value="FK506-BINDING PROTEIN 15"/>
    <property type="match status" value="1"/>
</dbReference>
<keyword evidence="1" id="KW-0175">Coiled coil</keyword>
<dbReference type="AlphaFoldDB" id="A0A834I6I0"/>